<feature type="domain" description="MotA/TolQ/ExbB proton channel" evidence="9">
    <location>
        <begin position="312"/>
        <end position="411"/>
    </location>
</feature>
<name>A0A6C2YI31_9BACT</name>
<evidence type="ECO:0000256" key="6">
    <source>
        <dbReference type="RuleBase" id="RU004057"/>
    </source>
</evidence>
<evidence type="ECO:0000256" key="2">
    <source>
        <dbReference type="ARBA" id="ARBA00022475"/>
    </source>
</evidence>
<sequence length="438" mass="49703">MTRFLKRRIFAMPNWVILLVLLGGLMANFELLAINSAMRKIGVQWIRSDLIWNEKGVPGLKSLLNSSGQLDPTRLGIRQDDLNSIDLLSKTAWAANDARTDDFLHNLFQTSDLDPFDRVATALGVPIQGMLRERSLRRLLFQDRDAPSQSATNPESLGRPTFPDDDQAREVLLRHFGNTYGEIMRWVPFRVMRWVNGWVQWLTTVAFVMAMMIVLRRWVEGVVFEERAARRFRSVAQASNQPEGLFPFVDSTQGVRLEAARESNEYCLFGNQIVAELERIHTPRPSHGHCLASEMLRVTYDGYLLGELKANNIRDRNQAAGALDQYVQHRLRRIDSEMGSLLYLAYAIPSLGFVGTVLGVGSALLSAGDMVTQNSELQREAIQTVSLSLGTAFDTTLVSLLLSLILMAWIYGVRQFQESCVLRFQHRILMDLIPRLRH</sequence>
<keyword evidence="11" id="KW-1185">Reference proteome</keyword>
<keyword evidence="3 8" id="KW-0812">Transmembrane</keyword>
<accession>A0A6C2YI31</accession>
<evidence type="ECO:0000313" key="10">
    <source>
        <dbReference type="EMBL" id="VIP00652.1"/>
    </source>
</evidence>
<keyword evidence="5 8" id="KW-0472">Membrane</keyword>
<dbReference type="AlphaFoldDB" id="A0A6C2YI31"/>
<dbReference type="Proteomes" id="UP000464378">
    <property type="component" value="Chromosome"/>
</dbReference>
<organism evidence="10">
    <name type="scientific">Tuwongella immobilis</name>
    <dbReference type="NCBI Taxonomy" id="692036"/>
    <lineage>
        <taxon>Bacteria</taxon>
        <taxon>Pseudomonadati</taxon>
        <taxon>Planctomycetota</taxon>
        <taxon>Planctomycetia</taxon>
        <taxon>Gemmatales</taxon>
        <taxon>Gemmataceae</taxon>
        <taxon>Tuwongella</taxon>
    </lineage>
</organism>
<dbReference type="GO" id="GO:0015031">
    <property type="term" value="P:protein transport"/>
    <property type="evidence" value="ECO:0007669"/>
    <property type="project" value="UniProtKB-KW"/>
</dbReference>
<gene>
    <name evidence="10" type="ORF">GMBLW1_33080</name>
</gene>
<dbReference type="InParanoid" id="A0A6C2YI31"/>
<evidence type="ECO:0000256" key="1">
    <source>
        <dbReference type="ARBA" id="ARBA00004651"/>
    </source>
</evidence>
<dbReference type="InterPro" id="IPR002898">
    <property type="entry name" value="MotA_ExbB_proton_chnl"/>
</dbReference>
<comment type="subcellular location">
    <subcellularLocation>
        <location evidence="1">Cell membrane</location>
        <topology evidence="1">Multi-pass membrane protein</topology>
    </subcellularLocation>
    <subcellularLocation>
        <location evidence="6">Membrane</location>
        <topology evidence="6">Multi-pass membrane protein</topology>
    </subcellularLocation>
</comment>
<comment type="similarity">
    <text evidence="6">Belongs to the exbB/tolQ family.</text>
</comment>
<evidence type="ECO:0000256" key="7">
    <source>
        <dbReference type="SAM" id="MobiDB-lite"/>
    </source>
</evidence>
<evidence type="ECO:0000256" key="4">
    <source>
        <dbReference type="ARBA" id="ARBA00022989"/>
    </source>
</evidence>
<dbReference type="KEGG" id="tim:GMBLW1_33080"/>
<evidence type="ECO:0000256" key="5">
    <source>
        <dbReference type="ARBA" id="ARBA00023136"/>
    </source>
</evidence>
<evidence type="ECO:0000256" key="3">
    <source>
        <dbReference type="ARBA" id="ARBA00022692"/>
    </source>
</evidence>
<keyword evidence="6" id="KW-0813">Transport</keyword>
<keyword evidence="4 8" id="KW-1133">Transmembrane helix</keyword>
<evidence type="ECO:0000256" key="8">
    <source>
        <dbReference type="SAM" id="Phobius"/>
    </source>
</evidence>
<evidence type="ECO:0000313" key="11">
    <source>
        <dbReference type="Proteomes" id="UP000464378"/>
    </source>
</evidence>
<reference evidence="10" key="1">
    <citation type="submission" date="2019-04" db="EMBL/GenBank/DDBJ databases">
        <authorList>
            <consortium name="Science for Life Laboratories"/>
        </authorList>
    </citation>
    <scope>NUCLEOTIDE SEQUENCE</scope>
    <source>
        <strain evidence="10">MBLW1</strain>
    </source>
</reference>
<evidence type="ECO:0000259" key="9">
    <source>
        <dbReference type="Pfam" id="PF01618"/>
    </source>
</evidence>
<dbReference type="Pfam" id="PF01618">
    <property type="entry name" value="MotA_ExbB"/>
    <property type="match status" value="1"/>
</dbReference>
<feature type="transmembrane region" description="Helical" evidence="8">
    <location>
        <begin position="385"/>
        <end position="413"/>
    </location>
</feature>
<dbReference type="EMBL" id="LR593887">
    <property type="protein sequence ID" value="VTR96722.1"/>
    <property type="molecule type" value="Genomic_DNA"/>
</dbReference>
<feature type="region of interest" description="Disordered" evidence="7">
    <location>
        <begin position="145"/>
        <end position="164"/>
    </location>
</feature>
<protein>
    <submittedName>
        <fullName evidence="10">Membrane protein: Putative membrane protein</fullName>
    </submittedName>
</protein>
<dbReference type="GO" id="GO:0005886">
    <property type="term" value="C:plasma membrane"/>
    <property type="evidence" value="ECO:0007669"/>
    <property type="project" value="UniProtKB-SubCell"/>
</dbReference>
<keyword evidence="6" id="KW-0653">Protein transport</keyword>
<feature type="transmembrane region" description="Helical" evidence="8">
    <location>
        <begin position="341"/>
        <end position="365"/>
    </location>
</feature>
<proteinExistence type="inferred from homology"/>
<dbReference type="EMBL" id="LR586016">
    <property type="protein sequence ID" value="VIP00652.1"/>
    <property type="molecule type" value="Genomic_DNA"/>
</dbReference>
<dbReference type="RefSeq" id="WP_162655853.1">
    <property type="nucleotide sequence ID" value="NZ_LR593887.1"/>
</dbReference>
<feature type="transmembrane region" description="Helical" evidence="8">
    <location>
        <begin position="198"/>
        <end position="215"/>
    </location>
</feature>
<keyword evidence="2" id="KW-1003">Cell membrane</keyword>